<dbReference type="SMART" id="SM00490">
    <property type="entry name" value="HELICc"/>
    <property type="match status" value="1"/>
</dbReference>
<name>A0A1E3XC17_9BACT</name>
<feature type="domain" description="HRDC" evidence="17">
    <location>
        <begin position="518"/>
        <end position="598"/>
    </location>
</feature>
<dbReference type="InterPro" id="IPR029491">
    <property type="entry name" value="Helicase_HTH"/>
</dbReference>
<dbReference type="PROSITE" id="PS50967">
    <property type="entry name" value="HRDC"/>
    <property type="match status" value="1"/>
</dbReference>
<gene>
    <name evidence="20" type="ORF">SCARUB_01722</name>
</gene>
<dbReference type="GO" id="GO:0005694">
    <property type="term" value="C:chromosome"/>
    <property type="evidence" value="ECO:0007669"/>
    <property type="project" value="TreeGrafter"/>
</dbReference>
<evidence type="ECO:0000256" key="3">
    <source>
        <dbReference type="ARBA" id="ARBA00005446"/>
    </source>
</evidence>
<dbReference type="InterPro" id="IPR044876">
    <property type="entry name" value="HRDC_dom_sf"/>
</dbReference>
<dbReference type="EC" id="5.6.2.4" evidence="16"/>
<dbReference type="CDD" id="cd18794">
    <property type="entry name" value="SF2_C_RecQ"/>
    <property type="match status" value="1"/>
</dbReference>
<dbReference type="Pfam" id="PF00270">
    <property type="entry name" value="DEAD"/>
    <property type="match status" value="1"/>
</dbReference>
<dbReference type="SMART" id="SM00341">
    <property type="entry name" value="HRDC"/>
    <property type="match status" value="1"/>
</dbReference>
<evidence type="ECO:0000256" key="11">
    <source>
        <dbReference type="ARBA" id="ARBA00023125"/>
    </source>
</evidence>
<keyword evidence="8 20" id="KW-0347">Helicase</keyword>
<keyword evidence="4" id="KW-0479">Metal-binding</keyword>
<evidence type="ECO:0000256" key="5">
    <source>
        <dbReference type="ARBA" id="ARBA00022741"/>
    </source>
</evidence>
<dbReference type="PANTHER" id="PTHR13710">
    <property type="entry name" value="DNA HELICASE RECQ FAMILY MEMBER"/>
    <property type="match status" value="1"/>
</dbReference>
<keyword evidence="6" id="KW-0227">DNA damage</keyword>
<dbReference type="Proteomes" id="UP000094056">
    <property type="component" value="Unassembled WGS sequence"/>
</dbReference>
<proteinExistence type="inferred from homology"/>
<dbReference type="InterPro" id="IPR001650">
    <property type="entry name" value="Helicase_C-like"/>
</dbReference>
<dbReference type="FunFam" id="3.40.50.300:FF:000156">
    <property type="entry name" value="ATP-dependent DNA helicase recQ"/>
    <property type="match status" value="1"/>
</dbReference>
<evidence type="ECO:0000259" key="19">
    <source>
        <dbReference type="PROSITE" id="PS51194"/>
    </source>
</evidence>
<evidence type="ECO:0000256" key="7">
    <source>
        <dbReference type="ARBA" id="ARBA00022801"/>
    </source>
</evidence>
<keyword evidence="5" id="KW-0547">Nucleotide-binding</keyword>
<dbReference type="EMBL" id="MAYW01000036">
    <property type="protein sequence ID" value="ODS33166.1"/>
    <property type="molecule type" value="Genomic_DNA"/>
</dbReference>
<dbReference type="InterPro" id="IPR014001">
    <property type="entry name" value="Helicase_ATP-bd"/>
</dbReference>
<evidence type="ECO:0000256" key="2">
    <source>
        <dbReference type="ARBA" id="ARBA00001947"/>
    </source>
</evidence>
<dbReference type="SUPFAM" id="SSF46785">
    <property type="entry name" value="Winged helix' DNA-binding domain"/>
    <property type="match status" value="1"/>
</dbReference>
<dbReference type="SUPFAM" id="SSF47819">
    <property type="entry name" value="HRDC-like"/>
    <property type="match status" value="1"/>
</dbReference>
<dbReference type="FunFam" id="3.40.50.300:FF:000296">
    <property type="entry name" value="ATP-dependent DNA helicase RecQ"/>
    <property type="match status" value="1"/>
</dbReference>
<dbReference type="Gene3D" id="1.10.10.1390">
    <property type="entry name" value="ATP-dependent DNA helicase RecQ"/>
    <property type="match status" value="1"/>
</dbReference>
<dbReference type="GO" id="GO:0005524">
    <property type="term" value="F:ATP binding"/>
    <property type="evidence" value="ECO:0007669"/>
    <property type="project" value="UniProtKB-KW"/>
</dbReference>
<dbReference type="SUPFAM" id="SSF52540">
    <property type="entry name" value="P-loop containing nucleoside triphosphate hydrolases"/>
    <property type="match status" value="1"/>
</dbReference>
<comment type="catalytic activity">
    <reaction evidence="15">
        <text>Couples ATP hydrolysis with the unwinding of duplex DNA by translocating in the 3'-5' direction.</text>
        <dbReference type="EC" id="5.6.2.4"/>
    </reaction>
</comment>
<dbReference type="PANTHER" id="PTHR13710:SF105">
    <property type="entry name" value="ATP-DEPENDENT DNA HELICASE Q1"/>
    <property type="match status" value="1"/>
</dbReference>
<organism evidence="20 21">
    <name type="scientific">Candidatus Scalindua rubra</name>
    <dbReference type="NCBI Taxonomy" id="1872076"/>
    <lineage>
        <taxon>Bacteria</taxon>
        <taxon>Pseudomonadati</taxon>
        <taxon>Planctomycetota</taxon>
        <taxon>Candidatus Brocadiia</taxon>
        <taxon>Candidatus Brocadiales</taxon>
        <taxon>Candidatus Scalinduaceae</taxon>
        <taxon>Candidatus Scalindua</taxon>
    </lineage>
</organism>
<dbReference type="GO" id="GO:0006281">
    <property type="term" value="P:DNA repair"/>
    <property type="evidence" value="ECO:0007669"/>
    <property type="project" value="UniProtKB-KW"/>
</dbReference>
<comment type="caution">
    <text evidence="20">The sequence shown here is derived from an EMBL/GenBank/DDBJ whole genome shotgun (WGS) entry which is preliminary data.</text>
</comment>
<evidence type="ECO:0000256" key="8">
    <source>
        <dbReference type="ARBA" id="ARBA00022806"/>
    </source>
</evidence>
<dbReference type="Pfam" id="PF00570">
    <property type="entry name" value="HRDC"/>
    <property type="match status" value="1"/>
</dbReference>
<dbReference type="SMART" id="SM00487">
    <property type="entry name" value="DEXDc"/>
    <property type="match status" value="1"/>
</dbReference>
<dbReference type="GO" id="GO:0006310">
    <property type="term" value="P:DNA recombination"/>
    <property type="evidence" value="ECO:0007669"/>
    <property type="project" value="UniProtKB-UniRule"/>
</dbReference>
<dbReference type="GO" id="GO:0046872">
    <property type="term" value="F:metal ion binding"/>
    <property type="evidence" value="ECO:0007669"/>
    <property type="project" value="UniProtKB-KW"/>
</dbReference>
<dbReference type="NCBIfam" id="TIGR01389">
    <property type="entry name" value="recQ"/>
    <property type="match status" value="1"/>
</dbReference>
<keyword evidence="14" id="KW-0413">Isomerase</keyword>
<protein>
    <recommendedName>
        <fullName evidence="16">DNA helicase RecQ</fullName>
        <ecNumber evidence="16">5.6.2.4</ecNumber>
    </recommendedName>
</protein>
<dbReference type="Pfam" id="PF09382">
    <property type="entry name" value="RQC"/>
    <property type="match status" value="1"/>
</dbReference>
<sequence length="719" mass="81397">MHNTLKKVFGFQTFRPNQETIIKNILDKKDVFAVMPTGGGKSLCYQLPARMMNGTTVVISPLISLMKDQVDAAIENGISAAFINSSLSSQEMSAVYHKLKNHTLELLYIAPERFAMSSFLETLKTIPIALFAIDEAHCISEWGHDFRPDYLSLSGLTQTFPHIPVTAFTATATPKVQYDIINKIGLRSPYVIRASFNRQNLFYQVKSKIEVESQILEFLREHMDEPGIIYRTTRDSVFRLTEFLVDHGISALPYHAGLATEERKGNQEAFSRDKVTIIVATIAFGMGIDKSNVRFVIHADLPKNIESYYQETGRAGRDGEPANCILFFGRQDIPKIRYFIDQIPDDNERSISMEKLNQTVKYASHNVCRRRQLLEYFGENYTNENCGACDICVGNVEKMDITIDAQIVMSAISRTGQYFGIRHIIDIVSGADTKRIRELRHNEIKTYGAGKHKEKKHWQFIVDELLAQDAIVQDGGQYPVLMLTKKGSDILYGREKIEGLKREEAKKKPKALKVSGFEPYDEVLFGRLRVLRKRLAEEHKVPPYIIFSDMTLHEMCIYYPATLTDMKSISGVGDTKLERYGADFTEEIKAHLDENPGISIPDRKPVISSVNMSQQKTKGGTIEKTYDLFNKGLSIKEIAKARNLATSTITGHLENLIRDGRDIEIDRLVDPAKRNTIEEMFLTLKTLNVGPVVEHSKGAVSYDEAKLVRAYVQQKTNPP</sequence>
<dbReference type="FunFam" id="1.10.150.80:FF:000002">
    <property type="entry name" value="ATP-dependent DNA helicase RecQ"/>
    <property type="match status" value="1"/>
</dbReference>
<keyword evidence="7" id="KW-0378">Hydrolase</keyword>
<dbReference type="GO" id="GO:0009432">
    <property type="term" value="P:SOS response"/>
    <property type="evidence" value="ECO:0007669"/>
    <property type="project" value="UniProtKB-UniRule"/>
</dbReference>
<feature type="domain" description="Helicase ATP-binding" evidence="18">
    <location>
        <begin position="22"/>
        <end position="190"/>
    </location>
</feature>
<evidence type="ECO:0000256" key="13">
    <source>
        <dbReference type="ARBA" id="ARBA00023204"/>
    </source>
</evidence>
<dbReference type="InterPro" id="IPR027417">
    <property type="entry name" value="P-loop_NTPase"/>
</dbReference>
<evidence type="ECO:0000256" key="12">
    <source>
        <dbReference type="ARBA" id="ARBA00023172"/>
    </source>
</evidence>
<dbReference type="CDD" id="cd17920">
    <property type="entry name" value="DEXHc_RecQ"/>
    <property type="match status" value="1"/>
</dbReference>
<dbReference type="Pfam" id="PF14493">
    <property type="entry name" value="HTH_40"/>
    <property type="match status" value="1"/>
</dbReference>
<feature type="domain" description="Helicase C-terminal" evidence="19">
    <location>
        <begin position="211"/>
        <end position="359"/>
    </location>
</feature>
<dbReference type="Pfam" id="PF00271">
    <property type="entry name" value="Helicase_C"/>
    <property type="match status" value="1"/>
</dbReference>
<dbReference type="InterPro" id="IPR032284">
    <property type="entry name" value="RecQ_Zn-bd"/>
</dbReference>
<comment type="similarity">
    <text evidence="3">Belongs to the helicase family. RecQ subfamily.</text>
</comment>
<dbReference type="GO" id="GO:0005737">
    <property type="term" value="C:cytoplasm"/>
    <property type="evidence" value="ECO:0007669"/>
    <property type="project" value="TreeGrafter"/>
</dbReference>
<dbReference type="Gene3D" id="3.40.50.300">
    <property type="entry name" value="P-loop containing nucleotide triphosphate hydrolases"/>
    <property type="match status" value="2"/>
</dbReference>
<dbReference type="PATRIC" id="fig|1872076.5.peg.2013"/>
<evidence type="ECO:0000259" key="18">
    <source>
        <dbReference type="PROSITE" id="PS51192"/>
    </source>
</evidence>
<dbReference type="PROSITE" id="PS51194">
    <property type="entry name" value="HELICASE_CTER"/>
    <property type="match status" value="1"/>
</dbReference>
<accession>A0A1E3XC17</accession>
<evidence type="ECO:0000256" key="6">
    <source>
        <dbReference type="ARBA" id="ARBA00022763"/>
    </source>
</evidence>
<dbReference type="NCBIfam" id="TIGR00614">
    <property type="entry name" value="recQ_fam"/>
    <property type="match status" value="1"/>
</dbReference>
<evidence type="ECO:0000256" key="15">
    <source>
        <dbReference type="ARBA" id="ARBA00034617"/>
    </source>
</evidence>
<comment type="cofactor">
    <cofactor evidence="2">
        <name>Zn(2+)</name>
        <dbReference type="ChEBI" id="CHEBI:29105"/>
    </cofactor>
</comment>
<evidence type="ECO:0000256" key="16">
    <source>
        <dbReference type="NCBIfam" id="TIGR01389"/>
    </source>
</evidence>
<dbReference type="GO" id="GO:0009378">
    <property type="term" value="F:four-way junction helicase activity"/>
    <property type="evidence" value="ECO:0007669"/>
    <property type="project" value="TreeGrafter"/>
</dbReference>
<dbReference type="GO" id="GO:0043138">
    <property type="term" value="F:3'-5' DNA helicase activity"/>
    <property type="evidence" value="ECO:0007669"/>
    <property type="project" value="UniProtKB-EC"/>
</dbReference>
<evidence type="ECO:0000313" key="21">
    <source>
        <dbReference type="Proteomes" id="UP000094056"/>
    </source>
</evidence>
<evidence type="ECO:0000313" key="20">
    <source>
        <dbReference type="EMBL" id="ODS33166.1"/>
    </source>
</evidence>
<dbReference type="Pfam" id="PF16124">
    <property type="entry name" value="RecQ_Zn_bind"/>
    <property type="match status" value="1"/>
</dbReference>
<dbReference type="AlphaFoldDB" id="A0A1E3XC17"/>
<dbReference type="InterPro" id="IPR004589">
    <property type="entry name" value="DNA_helicase_ATP-dep_RecQ"/>
</dbReference>
<dbReference type="Gene3D" id="1.10.10.10">
    <property type="entry name" value="Winged helix-like DNA-binding domain superfamily/Winged helix DNA-binding domain"/>
    <property type="match status" value="1"/>
</dbReference>
<keyword evidence="10" id="KW-0067">ATP-binding</keyword>
<keyword evidence="12" id="KW-0233">DNA recombination</keyword>
<comment type="cofactor">
    <cofactor evidence="1">
        <name>Mg(2+)</name>
        <dbReference type="ChEBI" id="CHEBI:18420"/>
    </cofactor>
</comment>
<dbReference type="GO" id="GO:0016787">
    <property type="term" value="F:hydrolase activity"/>
    <property type="evidence" value="ECO:0007669"/>
    <property type="project" value="UniProtKB-KW"/>
</dbReference>
<keyword evidence="13" id="KW-0234">DNA repair</keyword>
<dbReference type="InterPro" id="IPR018982">
    <property type="entry name" value="RQC_domain"/>
</dbReference>
<evidence type="ECO:0000256" key="10">
    <source>
        <dbReference type="ARBA" id="ARBA00022840"/>
    </source>
</evidence>
<evidence type="ECO:0000256" key="4">
    <source>
        <dbReference type="ARBA" id="ARBA00022723"/>
    </source>
</evidence>
<evidence type="ECO:0000256" key="1">
    <source>
        <dbReference type="ARBA" id="ARBA00001946"/>
    </source>
</evidence>
<dbReference type="InterPro" id="IPR006293">
    <property type="entry name" value="DNA_helicase_ATP-dep_RecQ_bac"/>
</dbReference>
<dbReference type="GO" id="GO:0006260">
    <property type="term" value="P:DNA replication"/>
    <property type="evidence" value="ECO:0007669"/>
    <property type="project" value="InterPro"/>
</dbReference>
<dbReference type="InterPro" id="IPR011545">
    <property type="entry name" value="DEAD/DEAH_box_helicase_dom"/>
</dbReference>
<evidence type="ECO:0000256" key="14">
    <source>
        <dbReference type="ARBA" id="ARBA00023235"/>
    </source>
</evidence>
<dbReference type="InterPro" id="IPR002121">
    <property type="entry name" value="HRDC_dom"/>
</dbReference>
<keyword evidence="11" id="KW-0238">DNA-binding</keyword>
<dbReference type="InterPro" id="IPR010997">
    <property type="entry name" value="HRDC-like_sf"/>
</dbReference>
<dbReference type="InterPro" id="IPR036388">
    <property type="entry name" value="WH-like_DNA-bd_sf"/>
</dbReference>
<dbReference type="SMART" id="SM00956">
    <property type="entry name" value="RQC"/>
    <property type="match status" value="1"/>
</dbReference>
<evidence type="ECO:0000259" key="17">
    <source>
        <dbReference type="PROSITE" id="PS50967"/>
    </source>
</evidence>
<dbReference type="PROSITE" id="PS51192">
    <property type="entry name" value="HELICASE_ATP_BIND_1"/>
    <property type="match status" value="1"/>
</dbReference>
<dbReference type="InterPro" id="IPR036390">
    <property type="entry name" value="WH_DNA-bd_sf"/>
</dbReference>
<dbReference type="GO" id="GO:0043590">
    <property type="term" value="C:bacterial nucleoid"/>
    <property type="evidence" value="ECO:0007669"/>
    <property type="project" value="UniProtKB-ARBA"/>
</dbReference>
<evidence type="ECO:0000256" key="9">
    <source>
        <dbReference type="ARBA" id="ARBA00022833"/>
    </source>
</evidence>
<reference evidence="20 21" key="1">
    <citation type="submission" date="2016-07" db="EMBL/GenBank/DDBJ databases">
        <title>Draft genome of Scalindua rubra, obtained from a brine-seawater interface in the Red Sea, sheds light on salt adaptation in anammox bacteria.</title>
        <authorList>
            <person name="Speth D.R."/>
            <person name="Lagkouvardos I."/>
            <person name="Wang Y."/>
            <person name="Qian P.-Y."/>
            <person name="Dutilh B.E."/>
            <person name="Jetten M.S."/>
        </authorList>
    </citation>
    <scope>NUCLEOTIDE SEQUENCE [LARGE SCALE GENOMIC DNA]</scope>
    <source>
        <strain evidence="20">BSI-1</strain>
    </source>
</reference>
<keyword evidence="9" id="KW-0862">Zinc</keyword>
<dbReference type="Gene3D" id="1.10.150.80">
    <property type="entry name" value="HRDC domain"/>
    <property type="match status" value="1"/>
</dbReference>
<dbReference type="GO" id="GO:0003677">
    <property type="term" value="F:DNA binding"/>
    <property type="evidence" value="ECO:0007669"/>
    <property type="project" value="UniProtKB-KW"/>
</dbReference>